<name>A0A1I0MG61_9FIRM</name>
<keyword evidence="1" id="KW-1133">Transmembrane helix</keyword>
<organism evidence="2 3">
    <name type="scientific">[Clostridium] fimetarium</name>
    <dbReference type="NCBI Taxonomy" id="99656"/>
    <lineage>
        <taxon>Bacteria</taxon>
        <taxon>Bacillati</taxon>
        <taxon>Bacillota</taxon>
        <taxon>Clostridia</taxon>
        <taxon>Lachnospirales</taxon>
        <taxon>Lachnospiraceae</taxon>
    </lineage>
</organism>
<proteinExistence type="predicted"/>
<evidence type="ECO:0000313" key="2">
    <source>
        <dbReference type="EMBL" id="SEV87249.1"/>
    </source>
</evidence>
<dbReference type="EMBL" id="FOJI01000001">
    <property type="protein sequence ID" value="SEV87249.1"/>
    <property type="molecule type" value="Genomic_DNA"/>
</dbReference>
<evidence type="ECO:0000256" key="1">
    <source>
        <dbReference type="SAM" id="Phobius"/>
    </source>
</evidence>
<dbReference type="AlphaFoldDB" id="A0A1I0MG61"/>
<reference evidence="2 3" key="1">
    <citation type="submission" date="2016-10" db="EMBL/GenBank/DDBJ databases">
        <authorList>
            <person name="de Groot N.N."/>
        </authorList>
    </citation>
    <scope>NUCLEOTIDE SEQUENCE [LARGE SCALE GENOMIC DNA]</scope>
    <source>
        <strain evidence="2 3">DSM 9179</strain>
    </source>
</reference>
<evidence type="ECO:0000313" key="3">
    <source>
        <dbReference type="Proteomes" id="UP000199701"/>
    </source>
</evidence>
<keyword evidence="1" id="KW-0812">Transmembrane</keyword>
<gene>
    <name evidence="2" type="ORF">SAMN05421659_101491</name>
</gene>
<accession>A0A1I0MG61</accession>
<keyword evidence="1" id="KW-0472">Membrane</keyword>
<dbReference type="STRING" id="99656.SAMN05421659_101491"/>
<feature type="transmembrane region" description="Helical" evidence="1">
    <location>
        <begin position="6"/>
        <end position="28"/>
    </location>
</feature>
<dbReference type="Proteomes" id="UP000199701">
    <property type="component" value="Unassembled WGS sequence"/>
</dbReference>
<keyword evidence="3" id="KW-1185">Reference proteome</keyword>
<protein>
    <submittedName>
        <fullName evidence="2">Uncharacterized protein</fullName>
    </submittedName>
</protein>
<sequence length="49" mass="5646">MNVELVVFYVGLKCIVIETPILFLIVTFGPICNIIRTYLNTIHKWGNHV</sequence>